<accession>A0ABT0G777</accession>
<dbReference type="EMBL" id="JAKRKC020000002">
    <property type="protein sequence ID" value="MCK2220432.1"/>
    <property type="molecule type" value="Genomic_DNA"/>
</dbReference>
<keyword evidence="3" id="KW-1185">Reference proteome</keyword>
<evidence type="ECO:0000256" key="1">
    <source>
        <dbReference type="SAM" id="MobiDB-lite"/>
    </source>
</evidence>
<feature type="region of interest" description="Disordered" evidence="1">
    <location>
        <begin position="423"/>
        <end position="465"/>
    </location>
</feature>
<comment type="caution">
    <text evidence="2">The sequence shown here is derived from an EMBL/GenBank/DDBJ whole genome shotgun (WGS) entry which is preliminary data.</text>
</comment>
<protein>
    <submittedName>
        <fullName evidence="2">Uncharacterized protein</fullName>
    </submittedName>
</protein>
<evidence type="ECO:0000313" key="3">
    <source>
        <dbReference type="Proteomes" id="UP001317259"/>
    </source>
</evidence>
<sequence length="465" mass="50524">MEVPRDLPSHLLTAFRVVGLPWPDVRIAHFDGVLAELGEHPEAQRLREHVGRLRTIQDAFFEHLAELADDHDDDTMLLTRHRDEPCVTGTREAWAEAAAMMLEFHTAITTFVRALLGGPPAVPDYLAASPAWVEARPGRGIRDEPTAGRAPAADALLRWREDPYGPRICVVTGSPAAGKTRLLSWFSYSGVWDWSGYPGPAEAAICLRGRDVDDAVRDLAGQLKLGDAGLAALEEPAIDRPAIDRPVLVTVADVHRSNDPERAFAELVLPLAVHPHVRLLVELSRPDAAEGLGPPAFVLDLDDPRATDRAAFTAWYDAERVERSPFTAGQVYPSPGLAAFAARAVGADPGPDLPMDVRVARAWLDGLSPDGRAAAGTLALAFDPLGPYTWRLLHCGRHRDAPEAAARGVAEAADRLPWPSRACPRTPSACPRWPRPSPRPWRRTGSWPPSCGAGRSRPSCPRPCT</sequence>
<dbReference type="RefSeq" id="WP_247815716.1">
    <property type="nucleotide sequence ID" value="NZ_JAKRKC020000002.1"/>
</dbReference>
<evidence type="ECO:0000313" key="2">
    <source>
        <dbReference type="EMBL" id="MCK2220432.1"/>
    </source>
</evidence>
<organism evidence="2 3">
    <name type="scientific">Actinomadura luzonensis</name>
    <dbReference type="NCBI Taxonomy" id="2805427"/>
    <lineage>
        <taxon>Bacteria</taxon>
        <taxon>Bacillati</taxon>
        <taxon>Actinomycetota</taxon>
        <taxon>Actinomycetes</taxon>
        <taxon>Streptosporangiales</taxon>
        <taxon>Thermomonosporaceae</taxon>
        <taxon>Actinomadura</taxon>
    </lineage>
</organism>
<dbReference type="Proteomes" id="UP001317259">
    <property type="component" value="Unassembled WGS sequence"/>
</dbReference>
<reference evidence="2 3" key="1">
    <citation type="submission" date="2022-04" db="EMBL/GenBank/DDBJ databases">
        <title>Genome draft of Actinomadura sp. ATCC 31491.</title>
        <authorList>
            <person name="Shi X."/>
            <person name="Du Y."/>
        </authorList>
    </citation>
    <scope>NUCLEOTIDE SEQUENCE [LARGE SCALE GENOMIC DNA]</scope>
    <source>
        <strain evidence="2 3">ATCC 31491</strain>
    </source>
</reference>
<name>A0ABT0G777_9ACTN</name>
<proteinExistence type="predicted"/>
<gene>
    <name evidence="2" type="ORF">MF672_042505</name>
</gene>